<gene>
    <name evidence="8" type="primary">lnt</name>
    <name evidence="10" type="ORF">SAMN04488035_1228</name>
</gene>
<dbReference type="PANTHER" id="PTHR38686">
    <property type="entry name" value="APOLIPOPROTEIN N-ACYLTRANSFERASE"/>
    <property type="match status" value="1"/>
</dbReference>
<evidence type="ECO:0000313" key="11">
    <source>
        <dbReference type="Proteomes" id="UP000198520"/>
    </source>
</evidence>
<dbReference type="Pfam" id="PF20154">
    <property type="entry name" value="LNT_N"/>
    <property type="match status" value="1"/>
</dbReference>
<evidence type="ECO:0000313" key="10">
    <source>
        <dbReference type="EMBL" id="SFF02554.1"/>
    </source>
</evidence>
<evidence type="ECO:0000256" key="4">
    <source>
        <dbReference type="ARBA" id="ARBA00022692"/>
    </source>
</evidence>
<dbReference type="InterPro" id="IPR036526">
    <property type="entry name" value="C-N_Hydrolase_sf"/>
</dbReference>
<dbReference type="HAMAP" id="MF_01148">
    <property type="entry name" value="Lnt"/>
    <property type="match status" value="1"/>
</dbReference>
<dbReference type="Pfam" id="PF00795">
    <property type="entry name" value="CN_hydrolase"/>
    <property type="match status" value="1"/>
</dbReference>
<evidence type="ECO:0000256" key="1">
    <source>
        <dbReference type="ARBA" id="ARBA00004651"/>
    </source>
</evidence>
<keyword evidence="3 8" id="KW-0808">Transferase</keyword>
<dbReference type="InterPro" id="IPR004563">
    <property type="entry name" value="Apolipo_AcylTrfase"/>
</dbReference>
<feature type="transmembrane region" description="Helical" evidence="8">
    <location>
        <begin position="114"/>
        <end position="135"/>
    </location>
</feature>
<keyword evidence="10" id="KW-0449">Lipoprotein</keyword>
<dbReference type="OrthoDB" id="9804277at2"/>
<sequence>MSTSPARRLVALLLAVAGGFATTGAFPDYGVWPLSLVGIGLLFLALRGQGAVFSWFLGTAFGAAFFLPLISWTDYVVGPVPWVALSVVEAALVGVACVAWSFAQRSPVLRSAVLAPLVFAVVWTAGEVLRSSWPFGGFPWGRLAFAHADSPLGRLAWLGGPTLVSFAVAVVGVLVGLALWRLTRLQVGHAAGAVIVASLVLVSGLFVPLNTQAQEGRLAVGIVQGNVAEPGLGAFANRREVLNNHLTGTYALLDTTAPGSLDLVLWPENASDVDPRVDADAAQQIDAAAAAVDAPILVGTQRYADGGRYNEGVLWEPGQGITNVYAKQHPVPFAEYVPLRDLARRFSSAVDLVTTDMLAGEGAGHLALDSERLGRVVGIGDVICFEVAYDDVVHGAIKAGGEVLVVQTNNANFGMTAESTQQLAMARIRAVETGRATVQVSTVGVSAVIDPAGRVLQETELFTPAQMVADLPLRSSLTPAVRAGAVPSWIVCVLAGAAAVLGATRRRPTA</sequence>
<comment type="catalytic activity">
    <reaction evidence="8">
        <text>N-terminal S-1,2-diacyl-sn-glyceryl-L-cysteinyl-[lipoprotein] + a glycerophospholipid = N-acyl-S-1,2-diacyl-sn-glyceryl-L-cysteinyl-[lipoprotein] + a 2-acyl-sn-glycero-3-phospholipid + H(+)</text>
        <dbReference type="Rhea" id="RHEA:48228"/>
        <dbReference type="Rhea" id="RHEA-COMP:14681"/>
        <dbReference type="Rhea" id="RHEA-COMP:14684"/>
        <dbReference type="ChEBI" id="CHEBI:15378"/>
        <dbReference type="ChEBI" id="CHEBI:136912"/>
        <dbReference type="ChEBI" id="CHEBI:140656"/>
        <dbReference type="ChEBI" id="CHEBI:140657"/>
        <dbReference type="ChEBI" id="CHEBI:140660"/>
        <dbReference type="EC" id="2.3.1.269"/>
    </reaction>
</comment>
<keyword evidence="4 8" id="KW-0812">Transmembrane</keyword>
<dbReference type="EC" id="2.3.1.269" evidence="8"/>
<feature type="transmembrane region" description="Helical" evidence="8">
    <location>
        <begin position="82"/>
        <end position="102"/>
    </location>
</feature>
<feature type="transmembrane region" description="Helical" evidence="8">
    <location>
        <begin position="187"/>
        <end position="207"/>
    </location>
</feature>
<dbReference type="CDD" id="cd07571">
    <property type="entry name" value="ALP_N-acyl_transferase"/>
    <property type="match status" value="1"/>
</dbReference>
<proteinExistence type="inferred from homology"/>
<dbReference type="InterPro" id="IPR045378">
    <property type="entry name" value="LNT_N"/>
</dbReference>
<evidence type="ECO:0000256" key="5">
    <source>
        <dbReference type="ARBA" id="ARBA00022989"/>
    </source>
</evidence>
<feature type="transmembrane region" description="Helical" evidence="8">
    <location>
        <begin position="155"/>
        <end position="180"/>
    </location>
</feature>
<keyword evidence="2 8" id="KW-1003">Cell membrane</keyword>
<dbReference type="PROSITE" id="PS50263">
    <property type="entry name" value="CN_HYDROLASE"/>
    <property type="match status" value="1"/>
</dbReference>
<organism evidence="10 11">
    <name type="scientific">Flavimobilis marinus</name>
    <dbReference type="NCBI Taxonomy" id="285351"/>
    <lineage>
        <taxon>Bacteria</taxon>
        <taxon>Bacillati</taxon>
        <taxon>Actinomycetota</taxon>
        <taxon>Actinomycetes</taxon>
        <taxon>Micrococcales</taxon>
        <taxon>Jonesiaceae</taxon>
        <taxon>Flavimobilis</taxon>
    </lineage>
</organism>
<comment type="pathway">
    <text evidence="8">Protein modification; lipoprotein biosynthesis (N-acyl transfer).</text>
</comment>
<evidence type="ECO:0000256" key="2">
    <source>
        <dbReference type="ARBA" id="ARBA00022475"/>
    </source>
</evidence>
<evidence type="ECO:0000256" key="7">
    <source>
        <dbReference type="ARBA" id="ARBA00023315"/>
    </source>
</evidence>
<keyword evidence="11" id="KW-1185">Reference proteome</keyword>
<dbReference type="GO" id="GO:0042158">
    <property type="term" value="P:lipoprotein biosynthetic process"/>
    <property type="evidence" value="ECO:0007669"/>
    <property type="project" value="UniProtKB-UniRule"/>
</dbReference>
<dbReference type="AlphaFoldDB" id="A0A1I2FAR1"/>
<comment type="function">
    <text evidence="8">Catalyzes the phospholipid dependent N-acylation of the N-terminal cysteine of apolipoprotein, the last step in lipoprotein maturation.</text>
</comment>
<dbReference type="Proteomes" id="UP000198520">
    <property type="component" value="Unassembled WGS sequence"/>
</dbReference>
<keyword evidence="7 8" id="KW-0012">Acyltransferase</keyword>
<feature type="transmembrane region" description="Helical" evidence="8">
    <location>
        <begin position="486"/>
        <end position="504"/>
    </location>
</feature>
<dbReference type="GO" id="GO:0005886">
    <property type="term" value="C:plasma membrane"/>
    <property type="evidence" value="ECO:0007669"/>
    <property type="project" value="UniProtKB-SubCell"/>
</dbReference>
<feature type="transmembrane region" description="Helical" evidence="8">
    <location>
        <begin position="31"/>
        <end position="46"/>
    </location>
</feature>
<dbReference type="EMBL" id="FONZ01000002">
    <property type="protein sequence ID" value="SFF02554.1"/>
    <property type="molecule type" value="Genomic_DNA"/>
</dbReference>
<comment type="subcellular location">
    <subcellularLocation>
        <location evidence="1 8">Cell membrane</location>
        <topology evidence="1 8">Multi-pass membrane protein</topology>
    </subcellularLocation>
</comment>
<dbReference type="InterPro" id="IPR003010">
    <property type="entry name" value="C-N_Hydrolase"/>
</dbReference>
<accession>A0A1I2FAR1</accession>
<dbReference type="STRING" id="285351.SAMN04488035_1228"/>
<keyword evidence="5 8" id="KW-1133">Transmembrane helix</keyword>
<feature type="domain" description="CN hydrolase" evidence="9">
    <location>
        <begin position="223"/>
        <end position="473"/>
    </location>
</feature>
<protein>
    <recommendedName>
        <fullName evidence="8">Apolipoprotein N-acyltransferase</fullName>
        <shortName evidence="8">ALP N-acyltransferase</shortName>
        <ecNumber evidence="8">2.3.1.269</ecNumber>
    </recommendedName>
</protein>
<keyword evidence="6 8" id="KW-0472">Membrane</keyword>
<dbReference type="Gene3D" id="3.60.110.10">
    <property type="entry name" value="Carbon-nitrogen hydrolase"/>
    <property type="match status" value="1"/>
</dbReference>
<feature type="transmembrane region" description="Helical" evidence="8">
    <location>
        <begin position="53"/>
        <end position="70"/>
    </location>
</feature>
<evidence type="ECO:0000256" key="3">
    <source>
        <dbReference type="ARBA" id="ARBA00022679"/>
    </source>
</evidence>
<dbReference type="GO" id="GO:0016410">
    <property type="term" value="F:N-acyltransferase activity"/>
    <property type="evidence" value="ECO:0007669"/>
    <property type="project" value="UniProtKB-UniRule"/>
</dbReference>
<dbReference type="NCBIfam" id="TIGR00546">
    <property type="entry name" value="lnt"/>
    <property type="match status" value="1"/>
</dbReference>
<comment type="similarity">
    <text evidence="8">Belongs to the CN hydrolase family. Apolipoprotein N-acyltransferase subfamily.</text>
</comment>
<name>A0A1I2FAR1_9MICO</name>
<dbReference type="SUPFAM" id="SSF56317">
    <property type="entry name" value="Carbon-nitrogen hydrolase"/>
    <property type="match status" value="1"/>
</dbReference>
<dbReference type="UniPathway" id="UPA00666"/>
<dbReference type="PANTHER" id="PTHR38686:SF1">
    <property type="entry name" value="APOLIPOPROTEIN N-ACYLTRANSFERASE"/>
    <property type="match status" value="1"/>
</dbReference>
<reference evidence="11" key="1">
    <citation type="submission" date="2016-10" db="EMBL/GenBank/DDBJ databases">
        <authorList>
            <person name="Varghese N."/>
            <person name="Submissions S."/>
        </authorList>
    </citation>
    <scope>NUCLEOTIDE SEQUENCE [LARGE SCALE GENOMIC DNA]</scope>
    <source>
        <strain evidence="11">DSM 19083</strain>
    </source>
</reference>
<dbReference type="RefSeq" id="WP_093376193.1">
    <property type="nucleotide sequence ID" value="NZ_BNAN01000002.1"/>
</dbReference>
<evidence type="ECO:0000259" key="9">
    <source>
        <dbReference type="PROSITE" id="PS50263"/>
    </source>
</evidence>
<evidence type="ECO:0000256" key="8">
    <source>
        <dbReference type="HAMAP-Rule" id="MF_01148"/>
    </source>
</evidence>
<evidence type="ECO:0000256" key="6">
    <source>
        <dbReference type="ARBA" id="ARBA00023136"/>
    </source>
</evidence>